<evidence type="ECO:0000256" key="1">
    <source>
        <dbReference type="SAM" id="SignalP"/>
    </source>
</evidence>
<keyword evidence="3" id="KW-1185">Reference proteome</keyword>
<dbReference type="EMBL" id="JAOTIF010000033">
    <property type="protein sequence ID" value="MCU7552397.1"/>
    <property type="molecule type" value="Genomic_DNA"/>
</dbReference>
<feature type="signal peptide" evidence="1">
    <location>
        <begin position="1"/>
        <end position="18"/>
    </location>
</feature>
<accession>A0A9X3BJ64</accession>
<reference evidence="2" key="2">
    <citation type="submission" date="2023-04" db="EMBL/GenBank/DDBJ databases">
        <title>Paracnuella aquatica gen. nov., sp. nov., a member of the family Chitinophagaceae isolated from a hot spring.</title>
        <authorList>
            <person name="Wang C."/>
        </authorList>
    </citation>
    <scope>NUCLEOTIDE SEQUENCE</scope>
    <source>
        <strain evidence="2">LB-8</strain>
    </source>
</reference>
<keyword evidence="1" id="KW-0732">Signal</keyword>
<evidence type="ECO:0000313" key="3">
    <source>
        <dbReference type="Proteomes" id="UP001155483"/>
    </source>
</evidence>
<evidence type="ECO:0000313" key="2">
    <source>
        <dbReference type="EMBL" id="MCU7552397.1"/>
    </source>
</evidence>
<protein>
    <recommendedName>
        <fullName evidence="4">Lipoprotein</fullName>
    </recommendedName>
</protein>
<sequence length="259" mass="29067">MKRPLLILLAASVLFFLAGCFDTTEEITIDKNGGGVYQINADFKGLFELLDAMKAFDTSANSSLQNLPSNIDTTINLRSFTDTASSLTAEEKTLLRNATLNMVMNEKDKVFKVLMKYPYKDINDVQKIIKLSQSGNNFLGKALQGKESPLTDMQMNQDMGMPQLNNFYDVTIKKGFLEKKVNADKLKEFEENEQFAQMKQALEMMSEATMNTVIHLPKPVKKAEGANIKLSDDKKTVTINASLSDLFNDPNAFAYHVEY</sequence>
<gene>
    <name evidence="2" type="ORF">OCK74_24975</name>
</gene>
<dbReference type="AlphaFoldDB" id="A0A9X3BJ64"/>
<dbReference type="RefSeq" id="WP_279299834.1">
    <property type="nucleotide sequence ID" value="NZ_JAOTIF010000033.1"/>
</dbReference>
<evidence type="ECO:0008006" key="4">
    <source>
        <dbReference type="Google" id="ProtNLM"/>
    </source>
</evidence>
<comment type="caution">
    <text evidence="2">The sequence shown here is derived from an EMBL/GenBank/DDBJ whole genome shotgun (WGS) entry which is preliminary data.</text>
</comment>
<reference evidence="2" key="1">
    <citation type="submission" date="2022-09" db="EMBL/GenBank/DDBJ databases">
        <authorList>
            <person name="Yuan C."/>
            <person name="Ke Z."/>
        </authorList>
    </citation>
    <scope>NUCLEOTIDE SEQUENCE</scope>
    <source>
        <strain evidence="2">LB-8</strain>
    </source>
</reference>
<dbReference type="Proteomes" id="UP001155483">
    <property type="component" value="Unassembled WGS sequence"/>
</dbReference>
<name>A0A9X3BJ64_9BACT</name>
<organism evidence="2 3">
    <name type="scientific">Paraflavisolibacter caeni</name>
    <dbReference type="NCBI Taxonomy" id="2982496"/>
    <lineage>
        <taxon>Bacteria</taxon>
        <taxon>Pseudomonadati</taxon>
        <taxon>Bacteroidota</taxon>
        <taxon>Chitinophagia</taxon>
        <taxon>Chitinophagales</taxon>
        <taxon>Chitinophagaceae</taxon>
        <taxon>Paraflavisolibacter</taxon>
    </lineage>
</organism>
<proteinExistence type="predicted"/>
<dbReference type="PROSITE" id="PS51257">
    <property type="entry name" value="PROKAR_LIPOPROTEIN"/>
    <property type="match status" value="1"/>
</dbReference>
<feature type="chain" id="PRO_5040811092" description="Lipoprotein" evidence="1">
    <location>
        <begin position="19"/>
        <end position="259"/>
    </location>
</feature>